<evidence type="ECO:0000313" key="3">
    <source>
        <dbReference type="Proteomes" id="UP000436825"/>
    </source>
</evidence>
<dbReference type="EMBL" id="WCRW01000015">
    <property type="protein sequence ID" value="KAB4452989.1"/>
    <property type="molecule type" value="Genomic_DNA"/>
</dbReference>
<dbReference type="RefSeq" id="WP_008763859.1">
    <property type="nucleotide sequence ID" value="NZ_CP134821.1"/>
</dbReference>
<protein>
    <submittedName>
        <fullName evidence="2">Uncharacterized protein</fullName>
    </submittedName>
</protein>
<dbReference type="InterPro" id="IPR001258">
    <property type="entry name" value="NHL_repeat"/>
</dbReference>
<dbReference type="CDD" id="cd00603">
    <property type="entry name" value="IPT_PCSR"/>
    <property type="match status" value="1"/>
</dbReference>
<reference evidence="2 3" key="1">
    <citation type="journal article" date="2019" name="Nat. Med.">
        <title>A library of human gut bacterial isolates paired with longitudinal multiomics data enables mechanistic microbiome research.</title>
        <authorList>
            <person name="Poyet M."/>
            <person name="Groussin M."/>
            <person name="Gibbons S.M."/>
            <person name="Avila-Pacheco J."/>
            <person name="Jiang X."/>
            <person name="Kearney S.M."/>
            <person name="Perrotta A.R."/>
            <person name="Berdy B."/>
            <person name="Zhao S."/>
            <person name="Lieberman T.D."/>
            <person name="Swanson P.K."/>
            <person name="Smith M."/>
            <person name="Roesemann S."/>
            <person name="Alexander J.E."/>
            <person name="Rich S.A."/>
            <person name="Livny J."/>
            <person name="Vlamakis H."/>
            <person name="Clish C."/>
            <person name="Bullock K."/>
            <person name="Deik A."/>
            <person name="Scott J."/>
            <person name="Pierce K.A."/>
            <person name="Xavier R.J."/>
            <person name="Alm E.J."/>
        </authorList>
    </citation>
    <scope>NUCLEOTIDE SEQUENCE [LARGE SCALE GENOMIC DNA]</scope>
    <source>
        <strain evidence="2 3">BIOML-A160</strain>
    </source>
</reference>
<evidence type="ECO:0000313" key="2">
    <source>
        <dbReference type="EMBL" id="KAB4452989.1"/>
    </source>
</evidence>
<proteinExistence type="predicted"/>
<dbReference type="AlphaFoldDB" id="A0A6A2HN33"/>
<dbReference type="InterPro" id="IPR002909">
    <property type="entry name" value="IPT_dom"/>
</dbReference>
<dbReference type="InterPro" id="IPR011042">
    <property type="entry name" value="6-blade_b-propeller_TolB-like"/>
</dbReference>
<accession>A0A6A2HN33</accession>
<dbReference type="Proteomes" id="UP000436825">
    <property type="component" value="Unassembled WGS sequence"/>
</dbReference>
<dbReference type="Pfam" id="PF01436">
    <property type="entry name" value="NHL"/>
    <property type="match status" value="1"/>
</dbReference>
<dbReference type="PANTHER" id="PTHR13833">
    <property type="match status" value="1"/>
</dbReference>
<dbReference type="InterPro" id="IPR013783">
    <property type="entry name" value="Ig-like_fold"/>
</dbReference>
<organism evidence="2 3">
    <name type="scientific">Bacteroides thetaiotaomicron</name>
    <dbReference type="NCBI Taxonomy" id="818"/>
    <lineage>
        <taxon>Bacteria</taxon>
        <taxon>Pseudomonadati</taxon>
        <taxon>Bacteroidota</taxon>
        <taxon>Bacteroidia</taxon>
        <taxon>Bacteroidales</taxon>
        <taxon>Bacteroidaceae</taxon>
        <taxon>Bacteroides</taxon>
    </lineage>
</organism>
<comment type="caution">
    <text evidence="2">The sequence shown here is derived from an EMBL/GenBank/DDBJ whole genome shotgun (WGS) entry which is preliminary data.</text>
</comment>
<dbReference type="Gene3D" id="2.60.40.10">
    <property type="entry name" value="Immunoglobulins"/>
    <property type="match status" value="1"/>
</dbReference>
<name>A0A6A2HN33_BACT4</name>
<dbReference type="InterPro" id="IPR014756">
    <property type="entry name" value="Ig_E-set"/>
</dbReference>
<sequence>MYKNTLKKKGHWGLLLVLMSLILCFSCKDDDGATEYDPSKPVNYERFSPEKGGSTTQLVITGSNFGNDTTLVKVKIGNRMAKVVGVSPTKIYAVVRARSVDESGETPISVTIGENEPYTFEQKFNYELTQMVSTLAGSGAEGQEDSDAPTKATFKDVAYLLIDNDGTIYILEENNSLRKLEASGKVSTVFASTGYRKRAIDFSITGDTMLMARDDNMENPAVHYMLRDDAFGRPRTYMRGVTDQCNTVSVNPIDGYVFWNKFGDGTMYYCPPSNPNAYKKVNGIHSDNSFETYSCWSKDGRTFARIIRNKHIIYKRTYDPVKHEFVGDETLWAGKYEKAEFANGIGEEARFNQPCQGVFDEDGNLYVSDRDNNCIRKITPDGNVTIYAGNRSEGLVNGLPLKSSFRRPEGLTRSKDGVIYVADHDNHVIRKIVVE</sequence>
<evidence type="ECO:0000256" key="1">
    <source>
        <dbReference type="ARBA" id="ARBA00022737"/>
    </source>
</evidence>
<keyword evidence="1" id="KW-0677">Repeat</keyword>
<dbReference type="Gene3D" id="2.120.10.30">
    <property type="entry name" value="TolB, C-terminal domain"/>
    <property type="match status" value="2"/>
</dbReference>
<gene>
    <name evidence="2" type="ORF">GAN75_19245</name>
</gene>
<dbReference type="Pfam" id="PF01833">
    <property type="entry name" value="TIG"/>
    <property type="match status" value="1"/>
</dbReference>
<dbReference type="PANTHER" id="PTHR13833:SF71">
    <property type="entry name" value="NHL DOMAIN-CONTAINING PROTEIN"/>
    <property type="match status" value="1"/>
</dbReference>
<dbReference type="SUPFAM" id="SSF81296">
    <property type="entry name" value="E set domains"/>
    <property type="match status" value="1"/>
</dbReference>
<dbReference type="SUPFAM" id="SSF101898">
    <property type="entry name" value="NHL repeat"/>
    <property type="match status" value="1"/>
</dbReference>